<proteinExistence type="predicted"/>
<keyword evidence="4" id="KW-1185">Reference proteome</keyword>
<dbReference type="InterPro" id="IPR036812">
    <property type="entry name" value="NAD(P)_OxRdtase_dom_sf"/>
</dbReference>
<reference evidence="3 4" key="1">
    <citation type="submission" date="2021-01" db="EMBL/GenBank/DDBJ databases">
        <title>Genomic Encyclopedia of Type Strains, Phase IV (KMG-IV): sequencing the most valuable type-strain genomes for metagenomic binning, comparative biology and taxonomic classification.</title>
        <authorList>
            <person name="Goeker M."/>
        </authorList>
    </citation>
    <scope>NUCLEOTIDE SEQUENCE [LARGE SCALE GENOMIC DNA]</scope>
    <source>
        <strain evidence="3 4">DSM 23711</strain>
    </source>
</reference>
<dbReference type="InterPro" id="IPR023210">
    <property type="entry name" value="NADP_OxRdtase_dom"/>
</dbReference>
<dbReference type="Pfam" id="PF00248">
    <property type="entry name" value="Aldo_ket_red"/>
    <property type="match status" value="1"/>
</dbReference>
<dbReference type="PANTHER" id="PTHR43364">
    <property type="entry name" value="NADH-SPECIFIC METHYLGLYOXAL REDUCTASE-RELATED"/>
    <property type="match status" value="1"/>
</dbReference>
<dbReference type="PANTHER" id="PTHR43364:SF4">
    <property type="entry name" value="NAD(P)-LINKED OXIDOREDUCTASE SUPERFAMILY PROTEIN"/>
    <property type="match status" value="1"/>
</dbReference>
<organism evidence="3 4">
    <name type="scientific">Aquibacillus albus</name>
    <dbReference type="NCBI Taxonomy" id="1168171"/>
    <lineage>
        <taxon>Bacteria</taxon>
        <taxon>Bacillati</taxon>
        <taxon>Bacillota</taxon>
        <taxon>Bacilli</taxon>
        <taxon>Bacillales</taxon>
        <taxon>Bacillaceae</taxon>
        <taxon>Aquibacillus</taxon>
    </lineage>
</organism>
<evidence type="ECO:0000313" key="4">
    <source>
        <dbReference type="Proteomes" id="UP001296943"/>
    </source>
</evidence>
<dbReference type="Gene3D" id="3.20.20.100">
    <property type="entry name" value="NADP-dependent oxidoreductase domain"/>
    <property type="match status" value="1"/>
</dbReference>
<dbReference type="RefSeq" id="WP_204501698.1">
    <property type="nucleotide sequence ID" value="NZ_JAFBDR010000025.1"/>
</dbReference>
<accession>A0ABS2N569</accession>
<protein>
    <submittedName>
        <fullName evidence="3">Aryl-alcohol dehydrogenase-like predicted oxidoreductase</fullName>
    </submittedName>
</protein>
<feature type="domain" description="NADP-dependent oxidoreductase" evidence="2">
    <location>
        <begin position="28"/>
        <end position="306"/>
    </location>
</feature>
<dbReference type="CDD" id="cd19082">
    <property type="entry name" value="AKR_AKR10A1_2"/>
    <property type="match status" value="1"/>
</dbReference>
<dbReference type="EMBL" id="JAFBDR010000025">
    <property type="protein sequence ID" value="MBM7573030.1"/>
    <property type="molecule type" value="Genomic_DNA"/>
</dbReference>
<sequence>MKSIKVNNIEKSISSLVMGSDYFKPDIMEKVTEVLNNYMEIGGNTIDTAYIYAGGKSEEAIGIWMEENKRRDDVIILTKGGHPNHEGPQINKEAIDRELSISLDRLRTDYVELYALHRDDPNVPVGEILEILNSHVEAGRIGAFGGSNWSIERLQEANDYAEKNGLVGFSFNSPNLSLAKAQEPYWPGCVSVDDSILSWHERNNMPLFSWSSQARGFFTGRFTPEDRSNEDLVRVFYNDENWERYHRAEQLAKEKGVETIQISLAYVLNQSFPTGAIIGPQNSNEMKSCREAADITLTEEEIKWLDLRTK</sequence>
<dbReference type="SUPFAM" id="SSF51430">
    <property type="entry name" value="NAD(P)-linked oxidoreductase"/>
    <property type="match status" value="1"/>
</dbReference>
<keyword evidence="1" id="KW-0560">Oxidoreductase</keyword>
<evidence type="ECO:0000259" key="2">
    <source>
        <dbReference type="Pfam" id="PF00248"/>
    </source>
</evidence>
<dbReference type="Proteomes" id="UP001296943">
    <property type="component" value="Unassembled WGS sequence"/>
</dbReference>
<dbReference type="InterPro" id="IPR050523">
    <property type="entry name" value="AKR_Detox_Biosynth"/>
</dbReference>
<gene>
    <name evidence="3" type="ORF">JOC48_003578</name>
</gene>
<evidence type="ECO:0000256" key="1">
    <source>
        <dbReference type="ARBA" id="ARBA00023002"/>
    </source>
</evidence>
<comment type="caution">
    <text evidence="3">The sequence shown here is derived from an EMBL/GenBank/DDBJ whole genome shotgun (WGS) entry which is preliminary data.</text>
</comment>
<name>A0ABS2N569_9BACI</name>
<evidence type="ECO:0000313" key="3">
    <source>
        <dbReference type="EMBL" id="MBM7573030.1"/>
    </source>
</evidence>